<dbReference type="GO" id="GO:0005737">
    <property type="term" value="C:cytoplasm"/>
    <property type="evidence" value="ECO:0007669"/>
    <property type="project" value="TreeGrafter"/>
</dbReference>
<dbReference type="GO" id="GO:0019005">
    <property type="term" value="C:SCF ubiquitin ligase complex"/>
    <property type="evidence" value="ECO:0007669"/>
    <property type="project" value="TreeGrafter"/>
</dbReference>
<dbReference type="GO" id="GO:0061630">
    <property type="term" value="F:ubiquitin protein ligase activity"/>
    <property type="evidence" value="ECO:0007669"/>
    <property type="project" value="TreeGrafter"/>
</dbReference>
<proteinExistence type="predicted"/>
<dbReference type="Gene3D" id="1.20.1280.50">
    <property type="match status" value="1"/>
</dbReference>
<comment type="caution">
    <text evidence="2">The sequence shown here is derived from an EMBL/GenBank/DDBJ whole genome shotgun (WGS) entry which is preliminary data.</text>
</comment>
<dbReference type="InterPro" id="IPR008979">
    <property type="entry name" value="Galactose-bd-like_sf"/>
</dbReference>
<evidence type="ECO:0000313" key="3">
    <source>
        <dbReference type="Proteomes" id="UP000232323"/>
    </source>
</evidence>
<dbReference type="GO" id="GO:0036503">
    <property type="term" value="P:ERAD pathway"/>
    <property type="evidence" value="ECO:0007669"/>
    <property type="project" value="TreeGrafter"/>
</dbReference>
<dbReference type="AlphaFoldDB" id="A0A250X5M4"/>
<dbReference type="OrthoDB" id="527505at2759"/>
<dbReference type="PANTHER" id="PTHR12125:SF5">
    <property type="entry name" value="F-BOX DOMAIN-CONTAINING PROTEIN"/>
    <property type="match status" value="1"/>
</dbReference>
<evidence type="ECO:0000259" key="1">
    <source>
        <dbReference type="PROSITE" id="PS51114"/>
    </source>
</evidence>
<dbReference type="PANTHER" id="PTHR12125">
    <property type="entry name" value="F-BOX ONLY PROTEIN 6-LIKE PROTEIN"/>
    <property type="match status" value="1"/>
</dbReference>
<reference evidence="2 3" key="1">
    <citation type="submission" date="2017-08" db="EMBL/GenBank/DDBJ databases">
        <title>Acidophilic green algal genome provides insights into adaptation to an acidic environment.</title>
        <authorList>
            <person name="Hirooka S."/>
            <person name="Hirose Y."/>
            <person name="Kanesaki Y."/>
            <person name="Higuchi S."/>
            <person name="Fujiwara T."/>
            <person name="Onuma R."/>
            <person name="Era A."/>
            <person name="Ohbayashi R."/>
            <person name="Uzuka A."/>
            <person name="Nozaki H."/>
            <person name="Yoshikawa H."/>
            <person name="Miyagishima S.Y."/>
        </authorList>
    </citation>
    <scope>NUCLEOTIDE SEQUENCE [LARGE SCALE GENOMIC DNA]</scope>
    <source>
        <strain evidence="2 3">NIES-2499</strain>
    </source>
</reference>
<accession>A0A250X5M4</accession>
<dbReference type="GO" id="GO:0006516">
    <property type="term" value="P:glycoprotein catabolic process"/>
    <property type="evidence" value="ECO:0007669"/>
    <property type="project" value="TreeGrafter"/>
</dbReference>
<dbReference type="Proteomes" id="UP000232323">
    <property type="component" value="Unassembled WGS sequence"/>
</dbReference>
<gene>
    <name evidence="2" type="ORF">CEUSTIGMA_g5661.t1</name>
</gene>
<evidence type="ECO:0000313" key="2">
    <source>
        <dbReference type="EMBL" id="GAX78219.1"/>
    </source>
</evidence>
<dbReference type="InterPro" id="IPR007397">
    <property type="entry name" value="F-box-assoc_dom"/>
</dbReference>
<dbReference type="SUPFAM" id="SSF81383">
    <property type="entry name" value="F-box domain"/>
    <property type="match status" value="1"/>
</dbReference>
<name>A0A250X5M4_9CHLO</name>
<protein>
    <recommendedName>
        <fullName evidence="1">FBA domain-containing protein</fullName>
    </recommendedName>
</protein>
<feature type="domain" description="FBA" evidence="1">
    <location>
        <begin position="268"/>
        <end position="367"/>
    </location>
</feature>
<dbReference type="SUPFAM" id="SSF49785">
    <property type="entry name" value="Galactose-binding domain-like"/>
    <property type="match status" value="1"/>
</dbReference>
<sequence length="389" mass="42422">MSRALNTIHTDLGMNADSPINQSLKTLTDSSSLNYPALLMPEVVLNIFKCMAPEAVLYLSAVCSTWHDVAQSPVLWEGKVCPKLLSAAKGFAERDLKNGETAELEDIDIHPTLTAAKLWLAFHQRNFLRNPCFIKPSTLGNMLEPSAWVVQGTGSGSGFQWESVPVGCAPLTQDMAPKPPRGIAAVGSSRGLAALVLKSASMILGQQLHQTTVVGNDVQMACIASSFHWGQVSQVINFVDELQQRGLSKEQAEHLLDSGLPLGFSIQVGARSDCEGQFSITLVLLEEEVPNMVQSAHAFVSKPSRYHYYSSKLRTTAAGQWQRYAHVVENVPVGCRCGMVLLRAKDVPFWAGYYGPKFACAELTFLTEDKKSTFCGEDGEAGWKGRQQS</sequence>
<dbReference type="SMART" id="SM01198">
    <property type="entry name" value="FBA"/>
    <property type="match status" value="1"/>
</dbReference>
<dbReference type="GO" id="GO:0031146">
    <property type="term" value="P:SCF-dependent proteasomal ubiquitin-dependent protein catabolic process"/>
    <property type="evidence" value="ECO:0007669"/>
    <property type="project" value="TreeGrafter"/>
</dbReference>
<dbReference type="Pfam" id="PF12937">
    <property type="entry name" value="F-box-like"/>
    <property type="match status" value="1"/>
</dbReference>
<dbReference type="EMBL" id="BEGY01000030">
    <property type="protein sequence ID" value="GAX78219.1"/>
    <property type="molecule type" value="Genomic_DNA"/>
</dbReference>
<keyword evidence="3" id="KW-1185">Reference proteome</keyword>
<dbReference type="InterPro" id="IPR036047">
    <property type="entry name" value="F-box-like_dom_sf"/>
</dbReference>
<dbReference type="STRING" id="1157962.A0A250X5M4"/>
<dbReference type="Gene3D" id="2.60.120.260">
    <property type="entry name" value="Galactose-binding domain-like"/>
    <property type="match status" value="1"/>
</dbReference>
<dbReference type="PROSITE" id="PS51114">
    <property type="entry name" value="FBA"/>
    <property type="match status" value="1"/>
</dbReference>
<dbReference type="InterPro" id="IPR001810">
    <property type="entry name" value="F-box_dom"/>
</dbReference>
<organism evidence="2 3">
    <name type="scientific">Chlamydomonas eustigma</name>
    <dbReference type="NCBI Taxonomy" id="1157962"/>
    <lineage>
        <taxon>Eukaryota</taxon>
        <taxon>Viridiplantae</taxon>
        <taxon>Chlorophyta</taxon>
        <taxon>core chlorophytes</taxon>
        <taxon>Chlorophyceae</taxon>
        <taxon>CS clade</taxon>
        <taxon>Chlamydomonadales</taxon>
        <taxon>Chlamydomonadaceae</taxon>
        <taxon>Chlamydomonas</taxon>
    </lineage>
</organism>
<dbReference type="InterPro" id="IPR039752">
    <property type="entry name" value="F-box_only"/>
</dbReference>